<evidence type="ECO:0000313" key="3">
    <source>
        <dbReference type="EMBL" id="MDQ2106645.1"/>
    </source>
</evidence>
<dbReference type="Pfam" id="PF12146">
    <property type="entry name" value="Hydrolase_4"/>
    <property type="match status" value="1"/>
</dbReference>
<dbReference type="Proteomes" id="UP001227317">
    <property type="component" value="Unassembled WGS sequence"/>
</dbReference>
<feature type="region of interest" description="Disordered" evidence="1">
    <location>
        <begin position="278"/>
        <end position="298"/>
    </location>
</feature>
<dbReference type="SUPFAM" id="SSF53474">
    <property type="entry name" value="alpha/beta-Hydrolases"/>
    <property type="match status" value="1"/>
</dbReference>
<dbReference type="EMBL" id="JAUJFI010000304">
    <property type="protein sequence ID" value="MDQ2106645.1"/>
    <property type="molecule type" value="Genomic_DNA"/>
</dbReference>
<evidence type="ECO:0000313" key="4">
    <source>
        <dbReference type="Proteomes" id="UP001227317"/>
    </source>
</evidence>
<dbReference type="Gene3D" id="3.40.50.1820">
    <property type="entry name" value="alpha/beta hydrolase"/>
    <property type="match status" value="1"/>
</dbReference>
<feature type="compositionally biased region" description="Low complexity" evidence="1">
    <location>
        <begin position="278"/>
        <end position="291"/>
    </location>
</feature>
<keyword evidence="3" id="KW-0378">Hydrolase</keyword>
<protein>
    <submittedName>
        <fullName evidence="3">Alpha/beta hydrolase</fullName>
    </submittedName>
</protein>
<dbReference type="InterPro" id="IPR022742">
    <property type="entry name" value="Hydrolase_4"/>
</dbReference>
<reference evidence="3 4" key="1">
    <citation type="submission" date="2023-06" db="EMBL/GenBank/DDBJ databases">
        <title>Azospirillum isscasensis sp.nov, a bacterium isolated from rhizosphere soil of rice.</title>
        <authorList>
            <person name="Wang H."/>
        </authorList>
    </citation>
    <scope>NUCLEOTIDE SEQUENCE [LARGE SCALE GENOMIC DNA]</scope>
    <source>
        <strain evidence="3 4">C340-1</strain>
    </source>
</reference>
<gene>
    <name evidence="3" type="ORF">QSG27_28415</name>
</gene>
<organism evidence="3 4">
    <name type="scientific">Azospirillum isscasi</name>
    <dbReference type="NCBI Taxonomy" id="3053926"/>
    <lineage>
        <taxon>Bacteria</taxon>
        <taxon>Pseudomonadati</taxon>
        <taxon>Pseudomonadota</taxon>
        <taxon>Alphaproteobacteria</taxon>
        <taxon>Rhodospirillales</taxon>
        <taxon>Azospirillaceae</taxon>
        <taxon>Azospirillum</taxon>
    </lineage>
</organism>
<dbReference type="InterPro" id="IPR029058">
    <property type="entry name" value="AB_hydrolase_fold"/>
</dbReference>
<feature type="domain" description="Serine aminopeptidase S33" evidence="2">
    <location>
        <begin position="41"/>
        <end position="132"/>
    </location>
</feature>
<feature type="non-terminal residue" evidence="3">
    <location>
        <position position="298"/>
    </location>
</feature>
<dbReference type="GO" id="GO:0016787">
    <property type="term" value="F:hydrolase activity"/>
    <property type="evidence" value="ECO:0007669"/>
    <property type="project" value="UniProtKB-KW"/>
</dbReference>
<comment type="caution">
    <text evidence="3">The sequence shown here is derived from an EMBL/GenBank/DDBJ whole genome shotgun (WGS) entry which is preliminary data.</text>
</comment>
<dbReference type="RefSeq" id="WP_306712148.1">
    <property type="nucleotide sequence ID" value="NZ_JAUJFI010000304.1"/>
</dbReference>
<accession>A0ABU0WQY0</accession>
<sequence length="298" mass="31059">MTPTLFEGCFGWLHPAAGRRGVVLCAPYGGEAPATHRAWLRFAETLAVAGLPVLRFDYPGTGDSAGGEEEPGRLDAWIGGIRAAAAHLRAVTGVEEVALVGLRLGGLLAATAAREVGADALVLLAPFPSGRAFVQELRAVALLAERPPDAPPAVGPEGIDSAGFRLTPETAEALRALDLTRMTEAPARRVLILDRPEGRGAVLAERFRALGAAVEAAPFPDYARLMTSVQHAAMDCAAFARVAAWLAPDDAPPRPVRPPELPGPCLRLSGAVERRCSPRTASATATCAPTRTAPPPSP</sequence>
<keyword evidence="4" id="KW-1185">Reference proteome</keyword>
<evidence type="ECO:0000259" key="2">
    <source>
        <dbReference type="Pfam" id="PF12146"/>
    </source>
</evidence>
<evidence type="ECO:0000256" key="1">
    <source>
        <dbReference type="SAM" id="MobiDB-lite"/>
    </source>
</evidence>
<name>A0ABU0WQY0_9PROT</name>
<proteinExistence type="predicted"/>